<gene>
    <name evidence="2" type="ORF">EJ08DRAFT_689420</name>
</gene>
<dbReference type="PANTHER" id="PTHR47668:SF1">
    <property type="entry name" value="DIENELACTONE HYDROLASE DOMAIN-CONTAINING PROTEIN-RELATED"/>
    <property type="match status" value="1"/>
</dbReference>
<organism evidence="2 3">
    <name type="scientific">Tothia fuscella</name>
    <dbReference type="NCBI Taxonomy" id="1048955"/>
    <lineage>
        <taxon>Eukaryota</taxon>
        <taxon>Fungi</taxon>
        <taxon>Dikarya</taxon>
        <taxon>Ascomycota</taxon>
        <taxon>Pezizomycotina</taxon>
        <taxon>Dothideomycetes</taxon>
        <taxon>Pleosporomycetidae</taxon>
        <taxon>Venturiales</taxon>
        <taxon>Cylindrosympodiaceae</taxon>
        <taxon>Tothia</taxon>
    </lineage>
</organism>
<evidence type="ECO:0000313" key="3">
    <source>
        <dbReference type="Proteomes" id="UP000800235"/>
    </source>
</evidence>
<name>A0A9P4TVV3_9PEZI</name>
<proteinExistence type="predicted"/>
<dbReference type="InterPro" id="IPR002925">
    <property type="entry name" value="Dienelactn_hydro"/>
</dbReference>
<sequence>MATFTPSPACCRTAPPEAPQYEQQGKFIEENGMKIYETGSEDASQAILLIYDVFGMFPQTIRGADILAAKTAEVSGKKTKVFMPDFFPEPADITQYPPDTPEKVEYINNFFNQHASPKTIIPKIPGLMKSMAEKTSTIQSWGIHGHCWGGKIAALVSAEGSAFKVATQTHPSLLDPADAEVVTIPMMILPSGDEDVELVAEYEKRLKTPKHVETFPDRVHGWTSSKADFEDPSANADYHRAYKMLSEFFAKYL</sequence>
<dbReference type="SUPFAM" id="SSF53474">
    <property type="entry name" value="alpha/beta-Hydrolases"/>
    <property type="match status" value="1"/>
</dbReference>
<accession>A0A9P4TVV3</accession>
<dbReference type="OrthoDB" id="2147163at2759"/>
<evidence type="ECO:0000259" key="1">
    <source>
        <dbReference type="Pfam" id="PF01738"/>
    </source>
</evidence>
<dbReference type="PANTHER" id="PTHR47668">
    <property type="entry name" value="DIENELACTONE HYDROLASE FAMILY PROTEIN (AFU_ORTHOLOGUE AFUA_6G01940)"/>
    <property type="match status" value="1"/>
</dbReference>
<dbReference type="GO" id="GO:0016787">
    <property type="term" value="F:hydrolase activity"/>
    <property type="evidence" value="ECO:0007669"/>
    <property type="project" value="InterPro"/>
</dbReference>
<dbReference type="EMBL" id="MU007071">
    <property type="protein sequence ID" value="KAF2425266.1"/>
    <property type="molecule type" value="Genomic_DNA"/>
</dbReference>
<reference evidence="2" key="1">
    <citation type="journal article" date="2020" name="Stud. Mycol.">
        <title>101 Dothideomycetes genomes: a test case for predicting lifestyles and emergence of pathogens.</title>
        <authorList>
            <person name="Haridas S."/>
            <person name="Albert R."/>
            <person name="Binder M."/>
            <person name="Bloem J."/>
            <person name="Labutti K."/>
            <person name="Salamov A."/>
            <person name="Andreopoulos B."/>
            <person name="Baker S."/>
            <person name="Barry K."/>
            <person name="Bills G."/>
            <person name="Bluhm B."/>
            <person name="Cannon C."/>
            <person name="Castanera R."/>
            <person name="Culley D."/>
            <person name="Daum C."/>
            <person name="Ezra D."/>
            <person name="Gonzalez J."/>
            <person name="Henrissat B."/>
            <person name="Kuo A."/>
            <person name="Liang C."/>
            <person name="Lipzen A."/>
            <person name="Lutzoni F."/>
            <person name="Magnuson J."/>
            <person name="Mondo S."/>
            <person name="Nolan M."/>
            <person name="Ohm R."/>
            <person name="Pangilinan J."/>
            <person name="Park H.-J."/>
            <person name="Ramirez L."/>
            <person name="Alfaro M."/>
            <person name="Sun H."/>
            <person name="Tritt A."/>
            <person name="Yoshinaga Y."/>
            <person name="Zwiers L.-H."/>
            <person name="Turgeon B."/>
            <person name="Goodwin S."/>
            <person name="Spatafora J."/>
            <person name="Crous P."/>
            <person name="Grigoriev I."/>
        </authorList>
    </citation>
    <scope>NUCLEOTIDE SEQUENCE</scope>
    <source>
        <strain evidence="2">CBS 130266</strain>
    </source>
</reference>
<dbReference type="Gene3D" id="3.40.50.1820">
    <property type="entry name" value="alpha/beta hydrolase"/>
    <property type="match status" value="1"/>
</dbReference>
<feature type="domain" description="Dienelactone hydrolase" evidence="1">
    <location>
        <begin position="40"/>
        <end position="252"/>
    </location>
</feature>
<evidence type="ECO:0000313" key="2">
    <source>
        <dbReference type="EMBL" id="KAF2425266.1"/>
    </source>
</evidence>
<dbReference type="Pfam" id="PF01738">
    <property type="entry name" value="DLH"/>
    <property type="match status" value="1"/>
</dbReference>
<comment type="caution">
    <text evidence="2">The sequence shown here is derived from an EMBL/GenBank/DDBJ whole genome shotgun (WGS) entry which is preliminary data.</text>
</comment>
<dbReference type="Proteomes" id="UP000800235">
    <property type="component" value="Unassembled WGS sequence"/>
</dbReference>
<protein>
    <recommendedName>
        <fullName evidence="1">Dienelactone hydrolase domain-containing protein</fullName>
    </recommendedName>
</protein>
<dbReference type="AlphaFoldDB" id="A0A9P4TVV3"/>
<keyword evidence="3" id="KW-1185">Reference proteome</keyword>
<dbReference type="InterPro" id="IPR029058">
    <property type="entry name" value="AB_hydrolase_fold"/>
</dbReference>